<dbReference type="PROSITE" id="PS52048">
    <property type="entry name" value="UCH_DOMAIN"/>
    <property type="match status" value="1"/>
</dbReference>
<proteinExistence type="inferred from homology"/>
<name>A0A4S4N0G6_9APHY</name>
<dbReference type="GO" id="GO:0016579">
    <property type="term" value="P:protein deubiquitination"/>
    <property type="evidence" value="ECO:0007669"/>
    <property type="project" value="TreeGrafter"/>
</dbReference>
<evidence type="ECO:0000256" key="5">
    <source>
        <dbReference type="ARBA" id="ARBA00022801"/>
    </source>
</evidence>
<comment type="similarity">
    <text evidence="2 7 8">Belongs to the peptidase C12 family.</text>
</comment>
<organism evidence="10 11">
    <name type="scientific">Antrodiella citrinella</name>
    <dbReference type="NCBI Taxonomy" id="2447956"/>
    <lineage>
        <taxon>Eukaryota</taxon>
        <taxon>Fungi</taxon>
        <taxon>Dikarya</taxon>
        <taxon>Basidiomycota</taxon>
        <taxon>Agaricomycotina</taxon>
        <taxon>Agaricomycetes</taxon>
        <taxon>Polyporales</taxon>
        <taxon>Steccherinaceae</taxon>
        <taxon>Antrodiella</taxon>
    </lineage>
</organism>
<evidence type="ECO:0000256" key="4">
    <source>
        <dbReference type="ARBA" id="ARBA00022786"/>
    </source>
</evidence>
<evidence type="ECO:0000256" key="6">
    <source>
        <dbReference type="ARBA" id="ARBA00022807"/>
    </source>
</evidence>
<dbReference type="InterPro" id="IPR001578">
    <property type="entry name" value="Peptidase_C12_UCH"/>
</dbReference>
<evidence type="ECO:0000256" key="8">
    <source>
        <dbReference type="RuleBase" id="RU361215"/>
    </source>
</evidence>
<evidence type="ECO:0000256" key="7">
    <source>
        <dbReference type="PROSITE-ProRule" id="PRU01393"/>
    </source>
</evidence>
<keyword evidence="11" id="KW-1185">Reference proteome</keyword>
<dbReference type="GO" id="GO:0005737">
    <property type="term" value="C:cytoplasm"/>
    <property type="evidence" value="ECO:0007669"/>
    <property type="project" value="TreeGrafter"/>
</dbReference>
<dbReference type="GO" id="GO:0004843">
    <property type="term" value="F:cysteine-type deubiquitinase activity"/>
    <property type="evidence" value="ECO:0007669"/>
    <property type="project" value="UniProtKB-EC"/>
</dbReference>
<dbReference type="PANTHER" id="PTHR10589">
    <property type="entry name" value="UBIQUITIN CARBOXYL-TERMINAL HYDROLASE"/>
    <property type="match status" value="1"/>
</dbReference>
<feature type="domain" description="UCH catalytic" evidence="9">
    <location>
        <begin position="31"/>
        <end position="137"/>
    </location>
</feature>
<comment type="catalytic activity">
    <reaction evidence="1 8">
        <text>Thiol-dependent hydrolysis of ester, thioester, amide, peptide and isopeptide bonds formed by the C-terminal Gly of ubiquitin (a 76-residue protein attached to proteins as an intracellular targeting signal).</text>
        <dbReference type="EC" id="3.4.19.12"/>
    </reaction>
</comment>
<keyword evidence="5 8" id="KW-0378">Hydrolase</keyword>
<dbReference type="InterPro" id="IPR036959">
    <property type="entry name" value="Peptidase_C12_UCH_sf"/>
</dbReference>
<sequence>MYPILDCQPIGTNFHYHSSHKIDDIMQSGMRWVPMEANPTVMNEGEQWARKAGLVTSEYNLSDIYGFDEDLLALVPQPVKAIVLLFPYEELLPHHREEDSQIQKDGQYPIDPAVVWIKQTIDNACGTMGLIHSLLNY</sequence>
<dbReference type="Gene3D" id="3.40.532.10">
    <property type="entry name" value="Peptidase C12, ubiquitin carboxyl-terminal hydrolase"/>
    <property type="match status" value="1"/>
</dbReference>
<keyword evidence="3 8" id="KW-0645">Protease</keyword>
<keyword evidence="4 8" id="KW-0833">Ubl conjugation pathway</keyword>
<dbReference type="PANTHER" id="PTHR10589:SF17">
    <property type="entry name" value="UBIQUITIN CARBOXYL-TERMINAL HYDROLASE"/>
    <property type="match status" value="1"/>
</dbReference>
<dbReference type="OrthoDB" id="427186at2759"/>
<keyword evidence="6 8" id="KW-0788">Thiol protease</keyword>
<dbReference type="EMBL" id="SGPM01000023">
    <property type="protein sequence ID" value="THH32359.1"/>
    <property type="molecule type" value="Genomic_DNA"/>
</dbReference>
<dbReference type="Proteomes" id="UP000308730">
    <property type="component" value="Unassembled WGS sequence"/>
</dbReference>
<reference evidence="10 11" key="1">
    <citation type="submission" date="2019-02" db="EMBL/GenBank/DDBJ databases">
        <title>Genome sequencing of the rare red list fungi Antrodiella citrinella (Flaviporus citrinellus).</title>
        <authorList>
            <person name="Buettner E."/>
            <person name="Kellner H."/>
        </authorList>
    </citation>
    <scope>NUCLEOTIDE SEQUENCE [LARGE SCALE GENOMIC DNA]</scope>
    <source>
        <strain evidence="10 11">DSM 108506</strain>
    </source>
</reference>
<dbReference type="Pfam" id="PF01088">
    <property type="entry name" value="Peptidase_C12"/>
    <property type="match status" value="1"/>
</dbReference>
<evidence type="ECO:0000259" key="9">
    <source>
        <dbReference type="PROSITE" id="PS52048"/>
    </source>
</evidence>
<comment type="caution">
    <text evidence="10">The sequence shown here is derived from an EMBL/GenBank/DDBJ whole genome shotgun (WGS) entry which is preliminary data.</text>
</comment>
<accession>A0A4S4N0G6</accession>
<dbReference type="PRINTS" id="PR00707">
    <property type="entry name" value="UBCTHYDRLASE"/>
</dbReference>
<dbReference type="AlphaFoldDB" id="A0A4S4N0G6"/>
<evidence type="ECO:0000256" key="1">
    <source>
        <dbReference type="ARBA" id="ARBA00000707"/>
    </source>
</evidence>
<evidence type="ECO:0000313" key="11">
    <source>
        <dbReference type="Proteomes" id="UP000308730"/>
    </source>
</evidence>
<comment type="caution">
    <text evidence="7">Lacks conserved residue(s) required for the propagation of feature annotation.</text>
</comment>
<evidence type="ECO:0000256" key="3">
    <source>
        <dbReference type="ARBA" id="ARBA00022670"/>
    </source>
</evidence>
<gene>
    <name evidence="10" type="ORF">EUX98_g1801</name>
</gene>
<dbReference type="EC" id="3.4.19.12" evidence="8"/>
<evidence type="ECO:0000256" key="2">
    <source>
        <dbReference type="ARBA" id="ARBA00009326"/>
    </source>
</evidence>
<evidence type="ECO:0000313" key="10">
    <source>
        <dbReference type="EMBL" id="THH32359.1"/>
    </source>
</evidence>
<protein>
    <recommendedName>
        <fullName evidence="8">Ubiquitin carboxyl-terminal hydrolase</fullName>
        <ecNumber evidence="8">3.4.19.12</ecNumber>
    </recommendedName>
</protein>
<dbReference type="InterPro" id="IPR038765">
    <property type="entry name" value="Papain-like_cys_pep_sf"/>
</dbReference>
<dbReference type="GO" id="GO:0006511">
    <property type="term" value="P:ubiquitin-dependent protein catabolic process"/>
    <property type="evidence" value="ECO:0007669"/>
    <property type="project" value="UniProtKB-UniRule"/>
</dbReference>
<dbReference type="SUPFAM" id="SSF54001">
    <property type="entry name" value="Cysteine proteinases"/>
    <property type="match status" value="1"/>
</dbReference>